<dbReference type="GO" id="GO:0005975">
    <property type="term" value="P:carbohydrate metabolic process"/>
    <property type="evidence" value="ECO:0007669"/>
    <property type="project" value="InterPro"/>
</dbReference>
<evidence type="ECO:0000313" key="3">
    <source>
        <dbReference type="Proteomes" id="UP000541185"/>
    </source>
</evidence>
<dbReference type="RefSeq" id="WP_169423068.1">
    <property type="nucleotide sequence ID" value="NZ_JABBFX010000008.1"/>
</dbReference>
<dbReference type="InterPro" id="IPR011330">
    <property type="entry name" value="Glyco_hydro/deAcase_b/a-brl"/>
</dbReference>
<organism evidence="2 3">
    <name type="scientific">Ramlibacter agri</name>
    <dbReference type="NCBI Taxonomy" id="2728837"/>
    <lineage>
        <taxon>Bacteria</taxon>
        <taxon>Pseudomonadati</taxon>
        <taxon>Pseudomonadota</taxon>
        <taxon>Betaproteobacteria</taxon>
        <taxon>Burkholderiales</taxon>
        <taxon>Comamonadaceae</taxon>
        <taxon>Ramlibacter</taxon>
    </lineage>
</organism>
<protein>
    <submittedName>
        <fullName evidence="2">Polysaccharide deacetylase family protein</fullName>
    </submittedName>
</protein>
<dbReference type="EMBL" id="JABBFX010000008">
    <property type="protein sequence ID" value="NML48734.1"/>
    <property type="molecule type" value="Genomic_DNA"/>
</dbReference>
<dbReference type="Gene3D" id="3.20.20.370">
    <property type="entry name" value="Glycoside hydrolase/deacetylase"/>
    <property type="match status" value="1"/>
</dbReference>
<comment type="caution">
    <text evidence="2">The sequence shown here is derived from an EMBL/GenBank/DDBJ whole genome shotgun (WGS) entry which is preliminary data.</text>
</comment>
<dbReference type="GO" id="GO:0016810">
    <property type="term" value="F:hydrolase activity, acting on carbon-nitrogen (but not peptide) bonds"/>
    <property type="evidence" value="ECO:0007669"/>
    <property type="project" value="InterPro"/>
</dbReference>
<accession>A0A848HE21</accession>
<reference evidence="2 3" key="1">
    <citation type="submission" date="2020-04" db="EMBL/GenBank/DDBJ databases">
        <title>Ramlibacter sp. G-1-2-2 isolated from soil.</title>
        <authorList>
            <person name="Dahal R.H."/>
        </authorList>
    </citation>
    <scope>NUCLEOTIDE SEQUENCE [LARGE SCALE GENOMIC DNA]</scope>
    <source>
        <strain evidence="2 3">G-1-2-2</strain>
    </source>
</reference>
<dbReference type="InterPro" id="IPR002509">
    <property type="entry name" value="NODB_dom"/>
</dbReference>
<feature type="domain" description="NodB homology" evidence="1">
    <location>
        <begin position="76"/>
        <end position="178"/>
    </location>
</feature>
<dbReference type="PANTHER" id="PTHR43123">
    <property type="entry name" value="POLYSACCHARIDE DEACETYLASE-RELATED"/>
    <property type="match status" value="1"/>
</dbReference>
<dbReference type="Proteomes" id="UP000541185">
    <property type="component" value="Unassembled WGS sequence"/>
</dbReference>
<dbReference type="AlphaFoldDB" id="A0A848HE21"/>
<sequence length="288" mass="32005">MDHSLYPYSALPSRAAPATLAEGLSACAVVCLEHWEALQPEGAVRDPRFVGEFGSFTPDYRSWTQREYGLRIGVFRVLQALREAGLRPAIAANARAVERLPQLVAELNAWGCEWIGHGLSANVMMNSRMTRAEQQAHIVQALDTLEAHTGQRPTGWLSQDWGTTPETFELLAEAGVRYTLDWSNDDQPYRMTPPLVALPLSAEWDDVQCQWLRNLTPRAHADVALQAFDRLRAECGQHHRGAVFGLALHPWVSGMSSRIGPLRELLLALRSRPDVRWAAPGEIAAAIE</sequence>
<keyword evidence="3" id="KW-1185">Reference proteome</keyword>
<proteinExistence type="predicted"/>
<dbReference type="SUPFAM" id="SSF88713">
    <property type="entry name" value="Glycoside hydrolase/deacetylase"/>
    <property type="match status" value="1"/>
</dbReference>
<evidence type="ECO:0000313" key="2">
    <source>
        <dbReference type="EMBL" id="NML48734.1"/>
    </source>
</evidence>
<dbReference type="Pfam" id="PF01522">
    <property type="entry name" value="Polysacc_deac_1"/>
    <property type="match status" value="1"/>
</dbReference>
<dbReference type="PANTHER" id="PTHR43123:SF4">
    <property type="entry name" value="POLYSACCHARIDE DEACETYLASE"/>
    <property type="match status" value="1"/>
</dbReference>
<evidence type="ECO:0000259" key="1">
    <source>
        <dbReference type="Pfam" id="PF01522"/>
    </source>
</evidence>
<name>A0A848HE21_9BURK</name>
<gene>
    <name evidence="2" type="ORF">HHL11_33675</name>
</gene>